<dbReference type="PATRIC" id="fig|989403.3.peg.1733"/>
<dbReference type="OrthoDB" id="9809803at2"/>
<proteinExistence type="predicted"/>
<accession>A0A165ZQC1</accession>
<evidence type="ECO:0000313" key="2">
    <source>
        <dbReference type="EMBL" id="KZL20146.1"/>
    </source>
</evidence>
<dbReference type="Pfam" id="PF08410">
    <property type="entry name" value="DUF1737"/>
    <property type="match status" value="1"/>
</dbReference>
<keyword evidence="3" id="KW-1185">Reference proteome</keyword>
<dbReference type="STRING" id="989403.SAMN05421798_102204"/>
<feature type="domain" description="DUF1737" evidence="1">
    <location>
        <begin position="1"/>
        <end position="52"/>
    </location>
</feature>
<reference evidence="2 3" key="1">
    <citation type="journal article" date="2016" name="Front. Microbiol.">
        <title>Comparative Genomic Analysis Reveals a Diverse Repertoire of Genes Involved in Prokaryote-Eukaryote Interactions within the Pseudovibrio Genus.</title>
        <authorList>
            <person name="Romano S."/>
            <person name="Fernandez-Guerra A."/>
            <person name="Reen F.J."/>
            <person name="Glockner F.O."/>
            <person name="Crowley S.P."/>
            <person name="O'Sullivan O."/>
            <person name="Cotter P.D."/>
            <person name="Adams C."/>
            <person name="Dobson A.D."/>
            <person name="O'Gara F."/>
        </authorList>
    </citation>
    <scope>NUCLEOTIDE SEQUENCE [LARGE SCALE GENOMIC DNA]</scope>
    <source>
        <strain evidence="2 3">Ad2</strain>
    </source>
</reference>
<organism evidence="2 3">
    <name type="scientific">Pseudovibrio axinellae</name>
    <dbReference type="NCBI Taxonomy" id="989403"/>
    <lineage>
        <taxon>Bacteria</taxon>
        <taxon>Pseudomonadati</taxon>
        <taxon>Pseudomonadota</taxon>
        <taxon>Alphaproteobacteria</taxon>
        <taxon>Hyphomicrobiales</taxon>
        <taxon>Stappiaceae</taxon>
        <taxon>Pseudovibrio</taxon>
    </lineage>
</organism>
<comment type="caution">
    <text evidence="2">The sequence shown here is derived from an EMBL/GenBank/DDBJ whole genome shotgun (WGS) entry which is preliminary data.</text>
</comment>
<gene>
    <name evidence="2" type="ORF">PsAD2_01633</name>
</gene>
<dbReference type="AlphaFoldDB" id="A0A165ZQC1"/>
<evidence type="ECO:0000313" key="3">
    <source>
        <dbReference type="Proteomes" id="UP000076577"/>
    </source>
</evidence>
<dbReference type="EMBL" id="LMCB01000011">
    <property type="protein sequence ID" value="KZL20146.1"/>
    <property type="molecule type" value="Genomic_DNA"/>
</dbReference>
<protein>
    <recommendedName>
        <fullName evidence="1">DUF1737 domain-containing protein</fullName>
    </recommendedName>
</protein>
<dbReference type="InterPro" id="IPR013619">
    <property type="entry name" value="DUF1737"/>
</dbReference>
<dbReference type="Proteomes" id="UP000076577">
    <property type="component" value="Unassembled WGS sequence"/>
</dbReference>
<dbReference type="RefSeq" id="WP_068004726.1">
    <property type="nucleotide sequence ID" value="NZ_FOFM01000002.1"/>
</dbReference>
<name>A0A165ZQC1_9HYPH</name>
<evidence type="ECO:0000259" key="1">
    <source>
        <dbReference type="Pfam" id="PF08410"/>
    </source>
</evidence>
<sequence>MRLYRLITEPDSAKFCHRVTEALNKGWELQGSPTMTYDATKGVTMCGQAVVKHVDGETYTPETKLGAW</sequence>